<dbReference type="AlphaFoldDB" id="A0A3C1KP26"/>
<dbReference type="STRING" id="1121937.GCA_000423125_00334"/>
<sequence length="174" mass="19400">MHQPELPRDLQLSSPASKALLDFDYNAPPLLESNTGVAEALMLLEREHASLKLVINMDEQFKGIITRRDLVSSRLMQIAVASGKVRQDLIVGDVMTPCATLQGVRHDQVLHASVGRILQTMQHLGQDHLMVIANDGISLRGLLDARKIARRLHVDYQDHTQARTFADICEALLH</sequence>
<protein>
    <recommendedName>
        <fullName evidence="1">CBS domain-containing protein</fullName>
    </recommendedName>
</protein>
<dbReference type="Gene3D" id="3.10.580.10">
    <property type="entry name" value="CBS-domain"/>
    <property type="match status" value="1"/>
</dbReference>
<reference evidence="2 3" key="1">
    <citation type="journal article" date="2018" name="Nat. Biotechnol.">
        <title>A standardized bacterial taxonomy based on genome phylogeny substantially revises the tree of life.</title>
        <authorList>
            <person name="Parks D.H."/>
            <person name="Chuvochina M."/>
            <person name="Waite D.W."/>
            <person name="Rinke C."/>
            <person name="Skarshewski A."/>
            <person name="Chaumeil P.A."/>
            <person name="Hugenholtz P."/>
        </authorList>
    </citation>
    <scope>NUCLEOTIDE SEQUENCE [LARGE SCALE GENOMIC DNA]</scope>
    <source>
        <strain evidence="2">UBA9158</strain>
    </source>
</reference>
<dbReference type="SUPFAM" id="SSF54631">
    <property type="entry name" value="CBS-domain pair"/>
    <property type="match status" value="1"/>
</dbReference>
<gene>
    <name evidence="2" type="ORF">DCP75_12045</name>
</gene>
<evidence type="ECO:0000259" key="1">
    <source>
        <dbReference type="Pfam" id="PF00571"/>
    </source>
</evidence>
<dbReference type="Proteomes" id="UP000259273">
    <property type="component" value="Unassembled WGS sequence"/>
</dbReference>
<dbReference type="Pfam" id="PF00571">
    <property type="entry name" value="CBS"/>
    <property type="match status" value="1"/>
</dbReference>
<accession>A0A3C1KP26</accession>
<dbReference type="InterPro" id="IPR046342">
    <property type="entry name" value="CBS_dom_sf"/>
</dbReference>
<proteinExistence type="predicted"/>
<comment type="caution">
    <text evidence="2">The sequence shown here is derived from an EMBL/GenBank/DDBJ whole genome shotgun (WGS) entry which is preliminary data.</text>
</comment>
<evidence type="ECO:0000313" key="2">
    <source>
        <dbReference type="EMBL" id="HAN28427.1"/>
    </source>
</evidence>
<feature type="domain" description="CBS" evidence="1">
    <location>
        <begin position="30"/>
        <end position="72"/>
    </location>
</feature>
<evidence type="ECO:0000313" key="3">
    <source>
        <dbReference type="Proteomes" id="UP000259273"/>
    </source>
</evidence>
<organism evidence="2 3">
    <name type="scientific">Haliea salexigens</name>
    <dbReference type="NCBI Taxonomy" id="287487"/>
    <lineage>
        <taxon>Bacteria</taxon>
        <taxon>Pseudomonadati</taxon>
        <taxon>Pseudomonadota</taxon>
        <taxon>Gammaproteobacteria</taxon>
        <taxon>Cellvibrionales</taxon>
        <taxon>Halieaceae</taxon>
        <taxon>Haliea</taxon>
    </lineage>
</organism>
<dbReference type="InterPro" id="IPR000644">
    <property type="entry name" value="CBS_dom"/>
</dbReference>
<name>A0A3C1KP26_9GAMM</name>
<dbReference type="EMBL" id="DMND01000163">
    <property type="protein sequence ID" value="HAN28427.1"/>
    <property type="molecule type" value="Genomic_DNA"/>
</dbReference>